<dbReference type="EMBL" id="BAAAKV010000148">
    <property type="protein sequence ID" value="GAA1203021.1"/>
    <property type="molecule type" value="Genomic_DNA"/>
</dbReference>
<keyword evidence="2" id="KW-0732">Signal</keyword>
<evidence type="ECO:0000256" key="1">
    <source>
        <dbReference type="SAM" id="MobiDB-lite"/>
    </source>
</evidence>
<feature type="compositionally biased region" description="Acidic residues" evidence="1">
    <location>
        <begin position="134"/>
        <end position="143"/>
    </location>
</feature>
<evidence type="ECO:0000313" key="4">
    <source>
        <dbReference type="Proteomes" id="UP001501371"/>
    </source>
</evidence>
<proteinExistence type="predicted"/>
<dbReference type="RefSeq" id="WP_344285702.1">
    <property type="nucleotide sequence ID" value="NZ_BAAAKV010000148.1"/>
</dbReference>
<accession>A0ABN1VD44</accession>
<sequence length="177" mass="18657">MRITKKTTLTGVVGLTTTAVATLILAVPGSASAVPVPIDPVERYEVYLKGKEAAGDAGATEVLNKFQDLSEGKQKSFVEYINDIEVQRAFVEALSTGIEEPPDGSADEDNYSTERRKELYGGDVLIESDYQVEDLGDTGDDDTAGPSTMGEAGAQGTAGNKRVTHSVADTVLGIKVT</sequence>
<feature type="signal peptide" evidence="2">
    <location>
        <begin position="1"/>
        <end position="33"/>
    </location>
</feature>
<evidence type="ECO:0000256" key="2">
    <source>
        <dbReference type="SAM" id="SignalP"/>
    </source>
</evidence>
<comment type="caution">
    <text evidence="3">The sequence shown here is derived from an EMBL/GenBank/DDBJ whole genome shotgun (WGS) entry which is preliminary data.</text>
</comment>
<feature type="region of interest" description="Disordered" evidence="1">
    <location>
        <begin position="134"/>
        <end position="161"/>
    </location>
</feature>
<organism evidence="3 4">
    <name type="scientific">Streptomyces hebeiensis</name>
    <dbReference type="NCBI Taxonomy" id="229486"/>
    <lineage>
        <taxon>Bacteria</taxon>
        <taxon>Bacillati</taxon>
        <taxon>Actinomycetota</taxon>
        <taxon>Actinomycetes</taxon>
        <taxon>Kitasatosporales</taxon>
        <taxon>Streptomycetaceae</taxon>
        <taxon>Streptomyces</taxon>
    </lineage>
</organism>
<dbReference type="Proteomes" id="UP001501371">
    <property type="component" value="Unassembled WGS sequence"/>
</dbReference>
<reference evidence="3 4" key="1">
    <citation type="journal article" date="2019" name="Int. J. Syst. Evol. Microbiol.">
        <title>The Global Catalogue of Microorganisms (GCM) 10K type strain sequencing project: providing services to taxonomists for standard genome sequencing and annotation.</title>
        <authorList>
            <consortium name="The Broad Institute Genomics Platform"/>
            <consortium name="The Broad Institute Genome Sequencing Center for Infectious Disease"/>
            <person name="Wu L."/>
            <person name="Ma J."/>
        </authorList>
    </citation>
    <scope>NUCLEOTIDE SEQUENCE [LARGE SCALE GENOMIC DNA]</scope>
    <source>
        <strain evidence="3 4">JCM 12696</strain>
    </source>
</reference>
<evidence type="ECO:0000313" key="3">
    <source>
        <dbReference type="EMBL" id="GAA1203021.1"/>
    </source>
</evidence>
<gene>
    <name evidence="3" type="ORF">GCM10009654_68540</name>
</gene>
<feature type="chain" id="PRO_5046532765" evidence="2">
    <location>
        <begin position="34"/>
        <end position="177"/>
    </location>
</feature>
<name>A0ABN1VD44_9ACTN</name>
<protein>
    <submittedName>
        <fullName evidence="3">Uncharacterized protein</fullName>
    </submittedName>
</protein>
<keyword evidence="4" id="KW-1185">Reference proteome</keyword>